<dbReference type="InterPro" id="IPR037518">
    <property type="entry name" value="MPN"/>
</dbReference>
<feature type="region of interest" description="Disordered" evidence="5">
    <location>
        <begin position="955"/>
        <end position="978"/>
    </location>
</feature>
<dbReference type="InterPro" id="IPR050242">
    <property type="entry name" value="JAMM_MPN+_peptidase_M67A"/>
</dbReference>
<dbReference type="InterPro" id="IPR017884">
    <property type="entry name" value="SANT_dom"/>
</dbReference>
<dbReference type="InterPro" id="IPR017930">
    <property type="entry name" value="Myb_dom"/>
</dbReference>
<feature type="compositionally biased region" description="Pro residues" evidence="5">
    <location>
        <begin position="1436"/>
        <end position="1446"/>
    </location>
</feature>
<dbReference type="Gene3D" id="1.10.10.60">
    <property type="entry name" value="Homeodomain-like"/>
    <property type="match status" value="1"/>
</dbReference>
<dbReference type="InterPro" id="IPR007526">
    <property type="entry name" value="SWIRM"/>
</dbReference>
<feature type="compositionally biased region" description="Low complexity" evidence="5">
    <location>
        <begin position="463"/>
        <end position="478"/>
    </location>
</feature>
<feature type="region of interest" description="Disordered" evidence="5">
    <location>
        <begin position="1351"/>
        <end position="1446"/>
    </location>
</feature>
<dbReference type="Pfam" id="PF01398">
    <property type="entry name" value="JAB"/>
    <property type="match status" value="1"/>
</dbReference>
<feature type="compositionally biased region" description="Polar residues" evidence="5">
    <location>
        <begin position="341"/>
        <end position="351"/>
    </location>
</feature>
<feature type="compositionally biased region" description="Basic and acidic residues" evidence="5">
    <location>
        <begin position="318"/>
        <end position="333"/>
    </location>
</feature>
<keyword evidence="12" id="KW-1185">Reference proteome</keyword>
<feature type="compositionally biased region" description="Basic residues" evidence="5">
    <location>
        <begin position="305"/>
        <end position="317"/>
    </location>
</feature>
<evidence type="ECO:0000313" key="12">
    <source>
        <dbReference type="Proteomes" id="UP000723463"/>
    </source>
</evidence>
<dbReference type="Pfam" id="PF00249">
    <property type="entry name" value="Myb_DNA-binding"/>
    <property type="match status" value="1"/>
</dbReference>
<dbReference type="InterPro" id="IPR009057">
    <property type="entry name" value="Homeodomain-like_sf"/>
</dbReference>
<feature type="compositionally biased region" description="Basic and acidic residues" evidence="5">
    <location>
        <begin position="47"/>
        <end position="56"/>
    </location>
</feature>
<dbReference type="Pfam" id="PF04433">
    <property type="entry name" value="SWIRM"/>
    <property type="match status" value="1"/>
</dbReference>
<accession>A0A9P6K7H1</accession>
<evidence type="ECO:0000259" key="8">
    <source>
        <dbReference type="PROSITE" id="PS50934"/>
    </source>
</evidence>
<keyword evidence="2" id="KW-0238">DNA-binding</keyword>
<feature type="region of interest" description="Disordered" evidence="5">
    <location>
        <begin position="607"/>
        <end position="627"/>
    </location>
</feature>
<feature type="domain" description="MPN" evidence="7">
    <location>
        <begin position="1098"/>
        <end position="1235"/>
    </location>
</feature>
<dbReference type="CDD" id="cd00167">
    <property type="entry name" value="SANT"/>
    <property type="match status" value="1"/>
</dbReference>
<evidence type="ECO:0000259" key="7">
    <source>
        <dbReference type="PROSITE" id="PS50249"/>
    </source>
</evidence>
<feature type="region of interest" description="Disordered" evidence="5">
    <location>
        <begin position="101"/>
        <end position="230"/>
    </location>
</feature>
<evidence type="ECO:0000256" key="4">
    <source>
        <dbReference type="ARBA" id="ARBA00023242"/>
    </source>
</evidence>
<feature type="domain" description="Myb-like" evidence="6">
    <location>
        <begin position="223"/>
        <end position="267"/>
    </location>
</feature>
<reference evidence="11" key="1">
    <citation type="journal article" date="2020" name="Fungal Divers.">
        <title>Resolving the Mortierellaceae phylogeny through synthesis of multi-gene phylogenetics and phylogenomics.</title>
        <authorList>
            <person name="Vandepol N."/>
            <person name="Liber J."/>
            <person name="Desiro A."/>
            <person name="Na H."/>
            <person name="Kennedy M."/>
            <person name="Barry K."/>
            <person name="Grigoriev I.V."/>
            <person name="Miller A.N."/>
            <person name="O'Donnell K."/>
            <person name="Stajich J.E."/>
            <person name="Bonito G."/>
        </authorList>
    </citation>
    <scope>NUCLEOTIDE SEQUENCE</scope>
    <source>
        <strain evidence="11">NRRL 2591</strain>
    </source>
</reference>
<dbReference type="CDD" id="cd08067">
    <property type="entry name" value="MPN_2A_DUB"/>
    <property type="match status" value="1"/>
</dbReference>
<evidence type="ECO:0000259" key="6">
    <source>
        <dbReference type="PROSITE" id="PS50090"/>
    </source>
</evidence>
<feature type="domain" description="SWIRM" evidence="8">
    <location>
        <begin position="777"/>
        <end position="875"/>
    </location>
</feature>
<feature type="domain" description="HTH myb-type" evidence="10">
    <location>
        <begin position="223"/>
        <end position="271"/>
    </location>
</feature>
<dbReference type="SUPFAM" id="SSF102712">
    <property type="entry name" value="JAB1/MPN domain"/>
    <property type="match status" value="1"/>
</dbReference>
<dbReference type="EMBL" id="JAAAXW010000015">
    <property type="protein sequence ID" value="KAF9549898.1"/>
    <property type="molecule type" value="Genomic_DNA"/>
</dbReference>
<dbReference type="GO" id="GO:0008237">
    <property type="term" value="F:metallopeptidase activity"/>
    <property type="evidence" value="ECO:0007669"/>
    <property type="project" value="InterPro"/>
</dbReference>
<dbReference type="PROSITE" id="PS50249">
    <property type="entry name" value="MPN"/>
    <property type="match status" value="1"/>
</dbReference>
<feature type="compositionally biased region" description="Polar residues" evidence="5">
    <location>
        <begin position="23"/>
        <end position="32"/>
    </location>
</feature>
<dbReference type="PANTHER" id="PTHR10410">
    <property type="entry name" value="EUKARYOTIC TRANSLATION INITIATION FACTOR 3 -RELATED"/>
    <property type="match status" value="1"/>
</dbReference>
<feature type="domain" description="SANT" evidence="9">
    <location>
        <begin position="219"/>
        <end position="271"/>
    </location>
</feature>
<dbReference type="InterPro" id="IPR000555">
    <property type="entry name" value="JAMM/MPN+_dom"/>
</dbReference>
<feature type="region of interest" description="Disordered" evidence="5">
    <location>
        <begin position="690"/>
        <end position="755"/>
    </location>
</feature>
<dbReference type="Proteomes" id="UP000723463">
    <property type="component" value="Unassembled WGS sequence"/>
</dbReference>
<feature type="compositionally biased region" description="Basic residues" evidence="5">
    <location>
        <begin position="722"/>
        <end position="732"/>
    </location>
</feature>
<evidence type="ECO:0000256" key="5">
    <source>
        <dbReference type="SAM" id="MobiDB-lite"/>
    </source>
</evidence>
<feature type="compositionally biased region" description="Low complexity" evidence="5">
    <location>
        <begin position="1351"/>
        <end position="1367"/>
    </location>
</feature>
<feature type="compositionally biased region" description="Acidic residues" evidence="5">
    <location>
        <begin position="690"/>
        <end position="701"/>
    </location>
</feature>
<dbReference type="FunFam" id="1.10.10.10:FF:000020">
    <property type="entry name" value="SWI/SNF complex subunit SMARCC2 isoform c"/>
    <property type="match status" value="1"/>
</dbReference>
<feature type="region of interest" description="Disordered" evidence="5">
    <location>
        <begin position="262"/>
        <end position="431"/>
    </location>
</feature>
<dbReference type="InterPro" id="IPR001005">
    <property type="entry name" value="SANT/Myb"/>
</dbReference>
<keyword evidence="3" id="KW-0804">Transcription</keyword>
<feature type="compositionally biased region" description="Low complexity" evidence="5">
    <location>
        <begin position="1374"/>
        <end position="1398"/>
    </location>
</feature>
<evidence type="ECO:0000259" key="10">
    <source>
        <dbReference type="PROSITE" id="PS51294"/>
    </source>
</evidence>
<organism evidence="11 12">
    <name type="scientific">Mortierella hygrophila</name>
    <dbReference type="NCBI Taxonomy" id="979708"/>
    <lineage>
        <taxon>Eukaryota</taxon>
        <taxon>Fungi</taxon>
        <taxon>Fungi incertae sedis</taxon>
        <taxon>Mucoromycota</taxon>
        <taxon>Mortierellomycotina</taxon>
        <taxon>Mortierellomycetes</taxon>
        <taxon>Mortierellales</taxon>
        <taxon>Mortierellaceae</taxon>
        <taxon>Mortierella</taxon>
    </lineage>
</organism>
<keyword evidence="4" id="KW-0539">Nucleus</keyword>
<dbReference type="Gene3D" id="3.40.140.10">
    <property type="entry name" value="Cytidine Deaminase, domain 2"/>
    <property type="match status" value="1"/>
</dbReference>
<keyword evidence="1" id="KW-0805">Transcription regulation</keyword>
<evidence type="ECO:0000256" key="2">
    <source>
        <dbReference type="ARBA" id="ARBA00023125"/>
    </source>
</evidence>
<dbReference type="SUPFAM" id="SSF46689">
    <property type="entry name" value="Homeodomain-like"/>
    <property type="match status" value="2"/>
</dbReference>
<dbReference type="PROSITE" id="PS51293">
    <property type="entry name" value="SANT"/>
    <property type="match status" value="1"/>
</dbReference>
<dbReference type="PROSITE" id="PS50090">
    <property type="entry name" value="MYB_LIKE"/>
    <property type="match status" value="1"/>
</dbReference>
<evidence type="ECO:0000259" key="9">
    <source>
        <dbReference type="PROSITE" id="PS51293"/>
    </source>
</evidence>
<dbReference type="Gene3D" id="1.10.10.10">
    <property type="entry name" value="Winged helix-like DNA-binding domain superfamily/Winged helix DNA-binding domain"/>
    <property type="match status" value="1"/>
</dbReference>
<feature type="region of interest" description="Disordered" evidence="5">
    <location>
        <begin position="871"/>
        <end position="917"/>
    </location>
</feature>
<comment type="caution">
    <text evidence="11">The sequence shown here is derived from an EMBL/GenBank/DDBJ whole genome shotgun (WGS) entry which is preliminary data.</text>
</comment>
<evidence type="ECO:0000256" key="3">
    <source>
        <dbReference type="ARBA" id="ARBA00023163"/>
    </source>
</evidence>
<feature type="compositionally biased region" description="Polar residues" evidence="5">
    <location>
        <begin position="128"/>
        <end position="155"/>
    </location>
</feature>
<feature type="compositionally biased region" description="Acidic residues" evidence="5">
    <location>
        <begin position="488"/>
        <end position="498"/>
    </location>
</feature>
<gene>
    <name evidence="11" type="primary">MYSM1</name>
    <name evidence="11" type="ORF">EC957_002469</name>
</gene>
<feature type="compositionally biased region" description="Low complexity" evidence="5">
    <location>
        <begin position="733"/>
        <end position="748"/>
    </location>
</feature>
<dbReference type="GO" id="GO:0003677">
    <property type="term" value="F:DNA binding"/>
    <property type="evidence" value="ECO:0007669"/>
    <property type="project" value="UniProtKB-KW"/>
</dbReference>
<name>A0A9P6K7H1_9FUNG</name>
<dbReference type="SMART" id="SM00717">
    <property type="entry name" value="SANT"/>
    <property type="match status" value="1"/>
</dbReference>
<evidence type="ECO:0000313" key="11">
    <source>
        <dbReference type="EMBL" id="KAF9549898.1"/>
    </source>
</evidence>
<dbReference type="PROSITE" id="PS50934">
    <property type="entry name" value="SWIRM"/>
    <property type="match status" value="1"/>
</dbReference>
<feature type="region of interest" description="Disordered" evidence="5">
    <location>
        <begin position="463"/>
        <end position="519"/>
    </location>
</feature>
<feature type="compositionally biased region" description="Low complexity" evidence="5">
    <location>
        <begin position="387"/>
        <end position="416"/>
    </location>
</feature>
<dbReference type="PROSITE" id="PS51294">
    <property type="entry name" value="HTH_MYB"/>
    <property type="match status" value="1"/>
</dbReference>
<dbReference type="GO" id="GO:0005634">
    <property type="term" value="C:nucleus"/>
    <property type="evidence" value="ECO:0007669"/>
    <property type="project" value="UniProtKB-ARBA"/>
</dbReference>
<sequence length="1446" mass="158079">MAEEDIDIDIDIDGDEPDDRLKTTSSAKTARGTQFIDDTPSTSRVNSSDRRQKDDTDGGSMPSGSGATIRNAVGIETESSIADEFQIPDWVTQDYHAQAGFDAGDMDEKSRQMIESMLAEEEFYSGRPSKTLSGTSSKQATPSIGGSKAATTSRPKGNPGSHSRESTDPSWSRNGHKPTSKSSTHDSKKRKSSAERSGQSKRTASEGKLNAISSVDLPSHNTRWTSEEDDRLREGLRLHGYGNWKVIAAVVATRNPLQVKNHARHLSVSDRVPHDVSTNTSDGEGLDRRSSAANSADEEMAGHSAVKKRHSRSKRVKRIDASGKSETDFDRYGGRVRRARSITSESGNDDFTGSEFGATSGYDTDNDDDARSTTKSPSLSGKGGSRSGSIGLGTPSPGLRPLFSSSSLSSPYTLTSQRTGISSMDEDEDEEIDVDIESTDEDAANRLNLARGLRPYARNAKSRSISPFSNSSTRSRLSSEFDSQSDRDLEDDDMDEVVESGSARKRVSAASPALSDTLGSSSDLYSNLTFNTSGSSINSIGAAGSFKPLLKDTQFHLQQQHQQHLQLLQKGGTLSHISMDKMVNSPKERRTVSFGAVHVAELQPDINSYDEDEMHSSEDNGSARKRGLAPLSETSSYLHGSTTALPTGLSPPVNLAGIDPTLTGSMVLPSSLRNGQGHKIIVKRVHLNQESEEDNYEEEEGSLGTGHKKLPHPAGILSLSRKGQKSVPKQKSHSASSSQAQGGNPSNSISLPHFSHGQLSITPAMTMNSTAMVLPTTPPNVTPRILDKTIITEEETRVHSEFFCNKASKTPERYQRIRNTIIQAWEKSPSTYLTKTSVRSALKDCGDVNAIGRVHSWLESIGAINVGMTASSPGASLARPRNGGSNSSKKRGQSEDRGWSSSSSSSAPRRRSNPAIFNDLDDMDSVWVTPPLRRRRVRNERGEWVNESDLEGHVIEHNVHSTKDEKRSSSSRRSDRQSTDIFHLDDEAFFERHGMTKEEMEEELDQERLAAQNAKYFAASELHPINNKVPRNLRAGHLIRQSNRSYFHGVEDDDDGDMEAYIDEDGASGSLSGGNQYDPFRLVPLRKYNAQNQAPFRVKVSSDAMLIMDFHSHLAETEVIGLLGGLYDEDEKILFILGVFPCRSISTGLQCEMDPESDVEARFFFSSKGFVVVGWYHSHPTFEPNPSIRDIENQSEHQTMFRRHELNVEPFVGVIVSPFDPRNLSFLSKFQFLSVSEQVDERLNCRLPFGYDREITRTNELSVSVFQQLSDLVRYYRTYEHRVDLSLPLRKGEATTTTRLDKLLKSISHHIFVDETNAKAFLSKVRELVIRGFQLDLPLSATAPSTASADATASASTSAPSSSTTLAGPPLRPTTPSATTTTTTTTTSTTTQPTSQPTLVDDGSTGGGSSTADMQPGPTTPDEVMIDEISIDQTPSPSPLAQPPPL</sequence>
<feature type="region of interest" description="Disordered" evidence="5">
    <location>
        <begin position="1"/>
        <end position="75"/>
    </location>
</feature>
<feature type="compositionally biased region" description="Acidic residues" evidence="5">
    <location>
        <begin position="1"/>
        <end position="18"/>
    </location>
</feature>
<protein>
    <submittedName>
        <fullName evidence="11">Myb-like, SWIRM and MPN domains 1</fullName>
    </submittedName>
</protein>
<dbReference type="GO" id="GO:0010468">
    <property type="term" value="P:regulation of gene expression"/>
    <property type="evidence" value="ECO:0007669"/>
    <property type="project" value="UniProtKB-ARBA"/>
</dbReference>
<dbReference type="InterPro" id="IPR036388">
    <property type="entry name" value="WH-like_DNA-bd_sf"/>
</dbReference>
<evidence type="ECO:0000256" key="1">
    <source>
        <dbReference type="ARBA" id="ARBA00023015"/>
    </source>
</evidence>
<proteinExistence type="predicted"/>